<keyword evidence="1" id="KW-0812">Transmembrane</keyword>
<proteinExistence type="predicted"/>
<evidence type="ECO:0000256" key="1">
    <source>
        <dbReference type="SAM" id="Phobius"/>
    </source>
</evidence>
<gene>
    <name evidence="2" type="ORF">GX618_03845</name>
</gene>
<evidence type="ECO:0000313" key="2">
    <source>
        <dbReference type="EMBL" id="NLE31374.1"/>
    </source>
</evidence>
<feature type="transmembrane region" description="Helical" evidence="1">
    <location>
        <begin position="6"/>
        <end position="28"/>
    </location>
</feature>
<reference evidence="2 3" key="1">
    <citation type="journal article" date="2020" name="Biotechnol. Biofuels">
        <title>New insights from the biogas microbiome by comprehensive genome-resolved metagenomics of nearly 1600 species originating from multiple anaerobic digesters.</title>
        <authorList>
            <person name="Campanaro S."/>
            <person name="Treu L."/>
            <person name="Rodriguez-R L.M."/>
            <person name="Kovalovszki A."/>
            <person name="Ziels R.M."/>
            <person name="Maus I."/>
            <person name="Zhu X."/>
            <person name="Kougias P.G."/>
            <person name="Basile A."/>
            <person name="Luo G."/>
            <person name="Schluter A."/>
            <person name="Konstantinidis K.T."/>
            <person name="Angelidaki I."/>
        </authorList>
    </citation>
    <scope>NUCLEOTIDE SEQUENCE [LARGE SCALE GENOMIC DNA]</scope>
    <source>
        <strain evidence="2">AS06rmzACSIP_421</strain>
    </source>
</reference>
<accession>A0A847EVM9</accession>
<evidence type="ECO:0008006" key="4">
    <source>
        <dbReference type="Google" id="ProtNLM"/>
    </source>
</evidence>
<dbReference type="AlphaFoldDB" id="A0A847EVM9"/>
<organism evidence="2 3">
    <name type="scientific">Candidatus Dojkabacteria bacterium</name>
    <dbReference type="NCBI Taxonomy" id="2099670"/>
    <lineage>
        <taxon>Bacteria</taxon>
        <taxon>Candidatus Dojkabacteria</taxon>
    </lineage>
</organism>
<name>A0A847EVM9_9BACT</name>
<protein>
    <recommendedName>
        <fullName evidence="4">FeoB-associated Cys-rich membrane protein</fullName>
    </recommendedName>
</protein>
<comment type="caution">
    <text evidence="2">The sequence shown here is derived from an EMBL/GenBank/DDBJ whole genome shotgun (WGS) entry which is preliminary data.</text>
</comment>
<dbReference type="EMBL" id="JAAZAL010000141">
    <property type="protein sequence ID" value="NLE31374.1"/>
    <property type="molecule type" value="Genomic_DNA"/>
</dbReference>
<sequence>MADNMTWVDGVILGIVVVLLGLIVYFGFIKNREKGSCRNCPEANGTKANRLLKDYKRKFKKK</sequence>
<keyword evidence="1" id="KW-0472">Membrane</keyword>
<dbReference type="Proteomes" id="UP000554004">
    <property type="component" value="Unassembled WGS sequence"/>
</dbReference>
<evidence type="ECO:0000313" key="3">
    <source>
        <dbReference type="Proteomes" id="UP000554004"/>
    </source>
</evidence>
<keyword evidence="1" id="KW-1133">Transmembrane helix</keyword>